<reference evidence="1" key="1">
    <citation type="submission" date="2020-05" db="EMBL/GenBank/DDBJ databases">
        <title>Mycena genomes resolve the evolution of fungal bioluminescence.</title>
        <authorList>
            <person name="Tsai I.J."/>
        </authorList>
    </citation>
    <scope>NUCLEOTIDE SEQUENCE</scope>
    <source>
        <strain evidence="1">CCC161011</strain>
    </source>
</reference>
<comment type="caution">
    <text evidence="1">The sequence shown here is derived from an EMBL/GenBank/DDBJ whole genome shotgun (WGS) entry which is preliminary data.</text>
</comment>
<dbReference type="OrthoDB" id="2970402at2759"/>
<dbReference type="InterPro" id="IPR036537">
    <property type="entry name" value="Adaptor_Cbl_N_dom_sf"/>
</dbReference>
<dbReference type="AlphaFoldDB" id="A0A8H7D6J3"/>
<keyword evidence="2" id="KW-1185">Reference proteome</keyword>
<accession>A0A8H7D6J3</accession>
<gene>
    <name evidence="1" type="ORF">MVEN_00678100</name>
</gene>
<sequence length="407" mass="46029">MILHSLHALQSRAGGGNWGGGWITEFCKKQPYSNSGDEFIPVATFDDQTLLCVRVVERAIPLHESSFAKHAQVWWTSLHSLTAGRKLYFRPPQREMDELIQAILLPRYNRLQAEITSLSIFIRPPPSPWLDLDVDQHRGAGSETLRLCLDVAESLFKSIPVAGTIVESTCATLKKMLLAAESARTCKEQCMSFASHTTKMALVVLRNMRSSSDLASDVQRRLTELHLTLHQIEQKLRKLGNLKLWRRVLNSADIQERVQELKDILSHAYIKFNIESHVTELQLLYDMRAIQHTADARLEDMSSKIDVMLEIMTSGNELSRQDATKGGYIEEIEDDGETDISGREESVANGNSIGQVKEEDPPRVIAAGSTFWRVHAIFITSLLVLWGHCVRMAYESWTRCVDFILNV</sequence>
<evidence type="ECO:0000313" key="1">
    <source>
        <dbReference type="EMBL" id="KAF7363250.1"/>
    </source>
</evidence>
<dbReference type="EMBL" id="JACAZI010000004">
    <property type="protein sequence ID" value="KAF7363250.1"/>
    <property type="molecule type" value="Genomic_DNA"/>
</dbReference>
<name>A0A8H7D6J3_9AGAR</name>
<proteinExistence type="predicted"/>
<protein>
    <submittedName>
        <fullName evidence="1">Uncharacterized protein</fullName>
    </submittedName>
</protein>
<dbReference type="InterPro" id="IPR059179">
    <property type="entry name" value="MLKL-like_MCAfunc"/>
</dbReference>
<dbReference type="Proteomes" id="UP000620124">
    <property type="component" value="Unassembled WGS sequence"/>
</dbReference>
<dbReference type="CDD" id="cd21037">
    <property type="entry name" value="MLKL_NTD"/>
    <property type="match status" value="1"/>
</dbReference>
<organism evidence="1 2">
    <name type="scientific">Mycena venus</name>
    <dbReference type="NCBI Taxonomy" id="2733690"/>
    <lineage>
        <taxon>Eukaryota</taxon>
        <taxon>Fungi</taxon>
        <taxon>Dikarya</taxon>
        <taxon>Basidiomycota</taxon>
        <taxon>Agaricomycotina</taxon>
        <taxon>Agaricomycetes</taxon>
        <taxon>Agaricomycetidae</taxon>
        <taxon>Agaricales</taxon>
        <taxon>Marasmiineae</taxon>
        <taxon>Mycenaceae</taxon>
        <taxon>Mycena</taxon>
    </lineage>
</organism>
<dbReference type="Gene3D" id="1.20.930.20">
    <property type="entry name" value="Adaptor protein Cbl, N-terminal domain"/>
    <property type="match status" value="1"/>
</dbReference>
<dbReference type="GO" id="GO:0007166">
    <property type="term" value="P:cell surface receptor signaling pathway"/>
    <property type="evidence" value="ECO:0007669"/>
    <property type="project" value="InterPro"/>
</dbReference>
<evidence type="ECO:0000313" key="2">
    <source>
        <dbReference type="Proteomes" id="UP000620124"/>
    </source>
</evidence>